<dbReference type="AlphaFoldDB" id="A0A2G8L878"/>
<evidence type="ECO:0000259" key="1">
    <source>
        <dbReference type="Pfam" id="PF00144"/>
    </source>
</evidence>
<proteinExistence type="predicted"/>
<dbReference type="InterPro" id="IPR001466">
    <property type="entry name" value="Beta-lactam-related"/>
</dbReference>
<keyword evidence="3" id="KW-1185">Reference proteome</keyword>
<evidence type="ECO:0000313" key="2">
    <source>
        <dbReference type="EMBL" id="PIK56468.1"/>
    </source>
</evidence>
<dbReference type="InterPro" id="IPR052907">
    <property type="entry name" value="Beta-lactamase/esterase"/>
</dbReference>
<dbReference type="OrthoDB" id="5946976at2759"/>
<dbReference type="Gene3D" id="3.40.710.10">
    <property type="entry name" value="DD-peptidase/beta-lactamase superfamily"/>
    <property type="match status" value="2"/>
</dbReference>
<accession>A0A2G8L878</accession>
<name>A0A2G8L878_STIJA</name>
<reference evidence="2 3" key="1">
    <citation type="journal article" date="2017" name="PLoS Biol.">
        <title>The sea cucumber genome provides insights into morphological evolution and visceral regeneration.</title>
        <authorList>
            <person name="Zhang X."/>
            <person name="Sun L."/>
            <person name="Yuan J."/>
            <person name="Sun Y."/>
            <person name="Gao Y."/>
            <person name="Zhang L."/>
            <person name="Li S."/>
            <person name="Dai H."/>
            <person name="Hamel J.F."/>
            <person name="Liu C."/>
            <person name="Yu Y."/>
            <person name="Liu S."/>
            <person name="Lin W."/>
            <person name="Guo K."/>
            <person name="Jin S."/>
            <person name="Xu P."/>
            <person name="Storey K.B."/>
            <person name="Huan P."/>
            <person name="Zhang T."/>
            <person name="Zhou Y."/>
            <person name="Zhang J."/>
            <person name="Lin C."/>
            <person name="Li X."/>
            <person name="Xing L."/>
            <person name="Huo D."/>
            <person name="Sun M."/>
            <person name="Wang L."/>
            <person name="Mercier A."/>
            <person name="Li F."/>
            <person name="Yang H."/>
            <person name="Xiang J."/>
        </authorList>
    </citation>
    <scope>NUCLEOTIDE SEQUENCE [LARGE SCALE GENOMIC DNA]</scope>
    <source>
        <strain evidence="2">Shaxun</strain>
        <tissue evidence="2">Muscle</tissue>
    </source>
</reference>
<dbReference type="STRING" id="307972.A0A2G8L878"/>
<dbReference type="Proteomes" id="UP000230750">
    <property type="component" value="Unassembled WGS sequence"/>
</dbReference>
<evidence type="ECO:0000313" key="3">
    <source>
        <dbReference type="Proteomes" id="UP000230750"/>
    </source>
</evidence>
<dbReference type="EMBL" id="MRZV01000175">
    <property type="protein sequence ID" value="PIK56468.1"/>
    <property type="molecule type" value="Genomic_DNA"/>
</dbReference>
<dbReference type="Pfam" id="PF00144">
    <property type="entry name" value="Beta-lactamase"/>
    <property type="match status" value="1"/>
</dbReference>
<dbReference type="SUPFAM" id="SSF56601">
    <property type="entry name" value="beta-lactamase/transpeptidase-like"/>
    <property type="match status" value="1"/>
</dbReference>
<comment type="caution">
    <text evidence="2">The sequence shown here is derived from an EMBL/GenBank/DDBJ whole genome shotgun (WGS) entry which is preliminary data.</text>
</comment>
<dbReference type="PANTHER" id="PTHR43319">
    <property type="entry name" value="BETA-LACTAMASE-RELATED"/>
    <property type="match status" value="1"/>
</dbReference>
<organism evidence="2 3">
    <name type="scientific">Stichopus japonicus</name>
    <name type="common">Sea cucumber</name>
    <dbReference type="NCBI Taxonomy" id="307972"/>
    <lineage>
        <taxon>Eukaryota</taxon>
        <taxon>Metazoa</taxon>
        <taxon>Echinodermata</taxon>
        <taxon>Eleutherozoa</taxon>
        <taxon>Echinozoa</taxon>
        <taxon>Holothuroidea</taxon>
        <taxon>Aspidochirotacea</taxon>
        <taxon>Aspidochirotida</taxon>
        <taxon>Stichopodidae</taxon>
        <taxon>Apostichopus</taxon>
    </lineage>
</organism>
<gene>
    <name evidence="2" type="ORF">BSL78_06631</name>
</gene>
<dbReference type="PANTHER" id="PTHR43319:SF3">
    <property type="entry name" value="BETA-LACTAMASE-RELATED DOMAIN-CONTAINING PROTEIN"/>
    <property type="match status" value="1"/>
</dbReference>
<feature type="domain" description="Beta-lactamase-related" evidence="1">
    <location>
        <begin position="53"/>
        <end position="238"/>
    </location>
</feature>
<dbReference type="InterPro" id="IPR012338">
    <property type="entry name" value="Beta-lactam/transpept-like"/>
</dbReference>
<protein>
    <submittedName>
        <fullName evidence="2">Putative beta-lactamase domain-containing protein 2</fullName>
    </submittedName>
</protein>
<sequence>MGVFRQAVLVLTTAVLISFLPSFFRTSFPVPEIYGVVSPGFEEVAEVFRKNFELGWDKSEGGSAFAVYYKGEKVVDLWAGYADQEAKLLWKEDTLSLMFSTTKGLSALVIAMLADRGLIDFKKPVKEYWPEFGQKGKEKITVEMLMEHEAGLPVVYDGITFDLLRDTEALDRALALSEPLWEPGTAHGYHALSIGLFASALVRRVDPKNRTLGQFFAEEVADVFGIDAFIGTPSDQYHRLSRPIHVQPSLLDNIHAFSTNRFYRYIFLTSLFQSPSFALLMDIMKNCGEVCEEMNLFGSAGLGGQIGYADPNKKIGYGFVSRYLSPQGLAFIDPRSKYLQESVLRAVKKIENQ</sequence>